<name>A0A397UUU2_9GLOM</name>
<keyword evidence="2" id="KW-0418">Kinase</keyword>
<evidence type="ECO:0000259" key="1">
    <source>
        <dbReference type="PROSITE" id="PS50011"/>
    </source>
</evidence>
<dbReference type="EMBL" id="QKWP01000952">
    <property type="protein sequence ID" value="RIB13138.1"/>
    <property type="molecule type" value="Genomic_DNA"/>
</dbReference>
<dbReference type="InterPro" id="IPR050167">
    <property type="entry name" value="Ser_Thr_protein_kinase"/>
</dbReference>
<dbReference type="Pfam" id="PF07714">
    <property type="entry name" value="PK_Tyr_Ser-Thr"/>
    <property type="match status" value="1"/>
</dbReference>
<dbReference type="InterPro" id="IPR001245">
    <property type="entry name" value="Ser-Thr/Tyr_kinase_cat_dom"/>
</dbReference>
<dbReference type="AlphaFoldDB" id="A0A397UUU2"/>
<feature type="domain" description="Protein kinase" evidence="1">
    <location>
        <begin position="66"/>
        <end position="342"/>
    </location>
</feature>
<comment type="caution">
    <text evidence="2">The sequence shown here is derived from an EMBL/GenBank/DDBJ whole genome shotgun (WGS) entry which is preliminary data.</text>
</comment>
<evidence type="ECO:0000313" key="2">
    <source>
        <dbReference type="EMBL" id="RIB13138.1"/>
    </source>
</evidence>
<dbReference type="PROSITE" id="PS50011">
    <property type="entry name" value="PROTEIN_KINASE_DOM"/>
    <property type="match status" value="1"/>
</dbReference>
<dbReference type="PANTHER" id="PTHR23257:SF963">
    <property type="entry name" value="AT08303P"/>
    <property type="match status" value="1"/>
</dbReference>
<evidence type="ECO:0000313" key="3">
    <source>
        <dbReference type="Proteomes" id="UP000266673"/>
    </source>
</evidence>
<sequence length="374" mass="43462">MVPIKCSICTQLFSNQWCQECETDAFNRDFCRWTSDNRMIDGMIQYTQLHAINSLSYLEWIPFENFDEIEYRTRGIFSVLYSGLWLEGPRRKWDDIDGVWLREGPIKCALKKVENFDQTMSQEYLNNIMRYSQCFQGNYVVDCFGITRDPNDPPGCYMFVMMLCKENLYQYIDKVKGYILWGDIVIILRKIIDGLKRIHDNGLYHGNLHGGNLLIENIPGGVDIRISDIGLYGPVNKLASDIYGVLPYVAPEILNGNEYTQASDIYSFGMIMWTLSTCVFPFEQDSLDSDLATRIRSGLRPTITNNTPSAYSTLMKRCWHQDINQRPDVTELRDFFNNNPVLNFNNDRVVSEERINDNGIYRNPIYNGNLINFQ</sequence>
<gene>
    <name evidence="2" type="ORF">C2G38_2041230</name>
</gene>
<dbReference type="GO" id="GO:0007165">
    <property type="term" value="P:signal transduction"/>
    <property type="evidence" value="ECO:0007669"/>
    <property type="project" value="TreeGrafter"/>
</dbReference>
<dbReference type="PANTHER" id="PTHR23257">
    <property type="entry name" value="SERINE-THREONINE PROTEIN KINASE"/>
    <property type="match status" value="1"/>
</dbReference>
<accession>A0A397UUU2</accession>
<dbReference type="SUPFAM" id="SSF56112">
    <property type="entry name" value="Protein kinase-like (PK-like)"/>
    <property type="match status" value="1"/>
</dbReference>
<dbReference type="Gene3D" id="1.10.510.10">
    <property type="entry name" value="Transferase(Phosphotransferase) domain 1"/>
    <property type="match status" value="1"/>
</dbReference>
<dbReference type="InterPro" id="IPR000719">
    <property type="entry name" value="Prot_kinase_dom"/>
</dbReference>
<organism evidence="2 3">
    <name type="scientific">Gigaspora rosea</name>
    <dbReference type="NCBI Taxonomy" id="44941"/>
    <lineage>
        <taxon>Eukaryota</taxon>
        <taxon>Fungi</taxon>
        <taxon>Fungi incertae sedis</taxon>
        <taxon>Mucoromycota</taxon>
        <taxon>Glomeromycotina</taxon>
        <taxon>Glomeromycetes</taxon>
        <taxon>Diversisporales</taxon>
        <taxon>Gigasporaceae</taxon>
        <taxon>Gigaspora</taxon>
    </lineage>
</organism>
<dbReference type="InterPro" id="IPR011009">
    <property type="entry name" value="Kinase-like_dom_sf"/>
</dbReference>
<keyword evidence="2" id="KW-0808">Transferase</keyword>
<keyword evidence="3" id="KW-1185">Reference proteome</keyword>
<dbReference type="GO" id="GO:0004672">
    <property type="term" value="F:protein kinase activity"/>
    <property type="evidence" value="ECO:0007669"/>
    <property type="project" value="InterPro"/>
</dbReference>
<reference evidence="2 3" key="1">
    <citation type="submission" date="2018-06" db="EMBL/GenBank/DDBJ databases">
        <title>Comparative genomics reveals the genomic features of Rhizophagus irregularis, R. cerebriforme, R. diaphanum and Gigaspora rosea, and their symbiotic lifestyle signature.</title>
        <authorList>
            <person name="Morin E."/>
            <person name="San Clemente H."/>
            <person name="Chen E.C.H."/>
            <person name="De La Providencia I."/>
            <person name="Hainaut M."/>
            <person name="Kuo A."/>
            <person name="Kohler A."/>
            <person name="Murat C."/>
            <person name="Tang N."/>
            <person name="Roy S."/>
            <person name="Loubradou J."/>
            <person name="Henrissat B."/>
            <person name="Grigoriev I.V."/>
            <person name="Corradi N."/>
            <person name="Roux C."/>
            <person name="Martin F.M."/>
        </authorList>
    </citation>
    <scope>NUCLEOTIDE SEQUENCE [LARGE SCALE GENOMIC DNA]</scope>
    <source>
        <strain evidence="2 3">DAOM 194757</strain>
    </source>
</reference>
<dbReference type="OrthoDB" id="676979at2759"/>
<dbReference type="Proteomes" id="UP000266673">
    <property type="component" value="Unassembled WGS sequence"/>
</dbReference>
<proteinExistence type="predicted"/>
<dbReference type="GO" id="GO:0005737">
    <property type="term" value="C:cytoplasm"/>
    <property type="evidence" value="ECO:0007669"/>
    <property type="project" value="TreeGrafter"/>
</dbReference>
<dbReference type="GO" id="GO:0005524">
    <property type="term" value="F:ATP binding"/>
    <property type="evidence" value="ECO:0007669"/>
    <property type="project" value="InterPro"/>
</dbReference>
<protein>
    <submittedName>
        <fullName evidence="2">Kinase-like domain-containing protein</fullName>
    </submittedName>
</protein>